<dbReference type="Pfam" id="PF02126">
    <property type="entry name" value="PTE"/>
    <property type="match status" value="1"/>
</dbReference>
<dbReference type="PROSITE" id="PS51347">
    <property type="entry name" value="PHOSPHOTRIESTERASE_2"/>
    <property type="match status" value="1"/>
</dbReference>
<comment type="similarity">
    <text evidence="4">Belongs to the metallo-dependent hydrolases superfamily. Phosphotriesterase family.</text>
</comment>
<feature type="binding site" evidence="3">
    <location>
        <position position="11"/>
    </location>
    <ligand>
        <name>a divalent metal cation</name>
        <dbReference type="ChEBI" id="CHEBI:60240"/>
        <label>1</label>
    </ligand>
</feature>
<evidence type="ECO:0000256" key="3">
    <source>
        <dbReference type="PIRSR" id="PIRSR601559-52"/>
    </source>
</evidence>
<feature type="binding site" evidence="3">
    <location>
        <position position="242"/>
    </location>
    <ligand>
        <name>a divalent metal cation</name>
        <dbReference type="ChEBI" id="CHEBI:60240"/>
        <label>1</label>
    </ligand>
</feature>
<feature type="binding site" evidence="3">
    <location>
        <position position="124"/>
    </location>
    <ligand>
        <name>a divalent metal cation</name>
        <dbReference type="ChEBI" id="CHEBI:60240"/>
        <label>2</label>
    </ligand>
</feature>
<evidence type="ECO:0008006" key="7">
    <source>
        <dbReference type="Google" id="ProtNLM"/>
    </source>
</evidence>
<dbReference type="EMBL" id="BKBI01000006">
    <property type="protein sequence ID" value="GEQ35493.1"/>
    <property type="molecule type" value="Genomic_DNA"/>
</dbReference>
<reference evidence="5" key="1">
    <citation type="submission" date="2019-08" db="EMBL/GenBank/DDBJ databases">
        <title>Marinilactibacillus psychrotolerans M13-2T whole genome sequencing project.</title>
        <authorList>
            <person name="Ishikawa M."/>
            <person name="Suzuki T."/>
            <person name="Matsutani M."/>
        </authorList>
    </citation>
    <scope>NUCLEOTIDE SEQUENCE</scope>
    <source>
        <strain evidence="5">M13-2T</strain>
    </source>
</reference>
<feature type="binding site" evidence="3">
    <location>
        <position position="185"/>
    </location>
    <ligand>
        <name>a divalent metal cation</name>
        <dbReference type="ChEBI" id="CHEBI:60240"/>
        <label>2</label>
    </ligand>
</feature>
<dbReference type="PIRSF" id="PIRSF016839">
    <property type="entry name" value="PhP"/>
    <property type="match status" value="1"/>
</dbReference>
<dbReference type="GO" id="GO:0008270">
    <property type="term" value="F:zinc ion binding"/>
    <property type="evidence" value="ECO:0007669"/>
    <property type="project" value="InterPro"/>
</dbReference>
<dbReference type="PANTHER" id="PTHR10819:SF3">
    <property type="entry name" value="PHOSPHOTRIESTERASE-RELATED PROTEIN"/>
    <property type="match status" value="1"/>
</dbReference>
<keyword evidence="1 3" id="KW-0479">Metal-binding</keyword>
<dbReference type="Proteomes" id="UP000887127">
    <property type="component" value="Unassembled WGS sequence"/>
</dbReference>
<organism evidence="5 6">
    <name type="scientific">Marinilactibacillus psychrotolerans</name>
    <dbReference type="NCBI Taxonomy" id="191770"/>
    <lineage>
        <taxon>Bacteria</taxon>
        <taxon>Bacillati</taxon>
        <taxon>Bacillota</taxon>
        <taxon>Bacilli</taxon>
        <taxon>Lactobacillales</taxon>
        <taxon>Carnobacteriaceae</taxon>
        <taxon>Marinilactibacillus</taxon>
    </lineage>
</organism>
<sequence length="291" mass="33199">MILLEGYTYAHEHTTIDLSSLKKVEDTNLNCFKQTIEEYKELYDKGVRNVIDVTVRGMKRNPEYVKKVAEASGINIVQSTGWYQDKFLPEYIETSTVEELAAMMVKDITVGIDNSEVKASLIGEIGTSKNQMTDRERKVFEASVLAHKETGVPITTHTTLGTFGKEQVEFFKSKDIELNKVVIGHVDLTGDVEYVLSLLREGVYVEFDTIGKENYMPDQTRVEMLKKIIEEGFEDKIFLSMDITRRSHLKANGGLGYAYLLDTFVPLMRKNDISEPIIEKMLSHNPRAFYK</sequence>
<comment type="caution">
    <text evidence="5">The sequence shown here is derived from an EMBL/GenBank/DDBJ whole genome shotgun (WGS) entry which is preliminary data.</text>
</comment>
<dbReference type="InterPro" id="IPR032466">
    <property type="entry name" value="Metal_Hydrolase"/>
</dbReference>
<feature type="binding site" evidence="3">
    <location>
        <position position="124"/>
    </location>
    <ligand>
        <name>a divalent metal cation</name>
        <dbReference type="ChEBI" id="CHEBI:60240"/>
        <label>1</label>
    </ligand>
</feature>
<evidence type="ECO:0000256" key="2">
    <source>
        <dbReference type="ARBA" id="ARBA00022801"/>
    </source>
</evidence>
<dbReference type="InterPro" id="IPR001559">
    <property type="entry name" value="Phosphotriesterase"/>
</dbReference>
<evidence type="ECO:0000256" key="1">
    <source>
        <dbReference type="ARBA" id="ARBA00022723"/>
    </source>
</evidence>
<proteinExistence type="inferred from homology"/>
<feature type="binding site" evidence="3">
    <location>
        <position position="157"/>
    </location>
    <ligand>
        <name>a divalent metal cation</name>
        <dbReference type="ChEBI" id="CHEBI:60240"/>
        <label>2</label>
    </ligand>
</feature>
<dbReference type="SUPFAM" id="SSF51556">
    <property type="entry name" value="Metallo-dependent hydrolases"/>
    <property type="match status" value="1"/>
</dbReference>
<evidence type="ECO:0000313" key="5">
    <source>
        <dbReference type="EMBL" id="GEQ35493.1"/>
    </source>
</evidence>
<evidence type="ECO:0000313" key="6">
    <source>
        <dbReference type="Proteomes" id="UP000887127"/>
    </source>
</evidence>
<keyword evidence="2" id="KW-0378">Hydrolase</keyword>
<dbReference type="GO" id="GO:0016787">
    <property type="term" value="F:hydrolase activity"/>
    <property type="evidence" value="ECO:0007669"/>
    <property type="project" value="UniProtKB-KW"/>
</dbReference>
<dbReference type="PANTHER" id="PTHR10819">
    <property type="entry name" value="PHOSPHOTRIESTERASE-RELATED"/>
    <property type="match status" value="1"/>
</dbReference>
<protein>
    <recommendedName>
        <fullName evidence="7">Hydrolase</fullName>
    </recommendedName>
</protein>
<accession>A0AAV3WS92</accession>
<comment type="cofactor">
    <cofactor evidence="3">
        <name>a divalent metal cation</name>
        <dbReference type="ChEBI" id="CHEBI:60240"/>
    </cofactor>
    <text evidence="3">Binds 2 divalent metal cations per subunit.</text>
</comment>
<dbReference type="Gene3D" id="3.20.20.140">
    <property type="entry name" value="Metal-dependent hydrolases"/>
    <property type="match status" value="1"/>
</dbReference>
<name>A0AAV3WS92_9LACT</name>
<evidence type="ECO:0000256" key="4">
    <source>
        <dbReference type="PROSITE-ProRule" id="PRU00679"/>
    </source>
</evidence>
<dbReference type="AlphaFoldDB" id="A0AAV3WS92"/>
<comment type="caution">
    <text evidence="4">Lacks conserved residue(s) required for the propagation of feature annotation.</text>
</comment>
<gene>
    <name evidence="5" type="ORF">M132T_10010</name>
</gene>
<feature type="binding site" evidence="3">
    <location>
        <position position="13"/>
    </location>
    <ligand>
        <name>a divalent metal cation</name>
        <dbReference type="ChEBI" id="CHEBI:60240"/>
        <label>1</label>
    </ligand>
</feature>